<proteinExistence type="predicted"/>
<dbReference type="Proteomes" id="UP000316142">
    <property type="component" value="Unassembled WGS sequence"/>
</dbReference>
<dbReference type="InterPro" id="IPR000182">
    <property type="entry name" value="GNAT_dom"/>
</dbReference>
<dbReference type="Gene3D" id="3.40.630.30">
    <property type="match status" value="1"/>
</dbReference>
<dbReference type="InterPro" id="IPR051531">
    <property type="entry name" value="N-acetyltransferase"/>
</dbReference>
<accession>A0ABY2ZB30</accession>
<dbReference type="PROSITE" id="PS51186">
    <property type="entry name" value="GNAT"/>
    <property type="match status" value="1"/>
</dbReference>
<sequence>MYWESERLLYRFTRQEDIDDLFRIYSDPETHRFNPRGPWPDRSYALQSMERILQGYREQGFGDWTIFEKANPEKIIGFGGVFRSQFDGRQTNNLGYRFEPAAWGKGYATELSRRAIRYGFEEAELSVITGVVRENHLASRRVLEKAGLTFLKKVNDLEGFSPSLMFTLTRSDWLRAGNAPSSPGSTL</sequence>
<gene>
    <name evidence="2" type="ORF">FJW00_08815</name>
</gene>
<dbReference type="SUPFAM" id="SSF55729">
    <property type="entry name" value="Acyl-CoA N-acyltransferases (Nat)"/>
    <property type="match status" value="1"/>
</dbReference>
<keyword evidence="3" id="KW-1185">Reference proteome</keyword>
<organism evidence="2 3">
    <name type="scientific">Pantoea anthophila</name>
    <dbReference type="NCBI Taxonomy" id="470931"/>
    <lineage>
        <taxon>Bacteria</taxon>
        <taxon>Pseudomonadati</taxon>
        <taxon>Pseudomonadota</taxon>
        <taxon>Gammaproteobacteria</taxon>
        <taxon>Enterobacterales</taxon>
        <taxon>Erwiniaceae</taxon>
        <taxon>Pantoea</taxon>
    </lineage>
</organism>
<evidence type="ECO:0000313" key="2">
    <source>
        <dbReference type="EMBL" id="TPV29034.1"/>
    </source>
</evidence>
<dbReference type="GeneID" id="93530805"/>
<dbReference type="RefSeq" id="WP_046102828.1">
    <property type="nucleotide sequence ID" value="NZ_CP110471.1"/>
</dbReference>
<name>A0ABY2ZB30_9GAMM</name>
<feature type="domain" description="N-acetyltransferase" evidence="1">
    <location>
        <begin position="8"/>
        <end position="171"/>
    </location>
</feature>
<dbReference type="EMBL" id="VHIZ01000037">
    <property type="protein sequence ID" value="TPV29034.1"/>
    <property type="molecule type" value="Genomic_DNA"/>
</dbReference>
<protein>
    <submittedName>
        <fullName evidence="2">GNAT family N-acetyltransferase</fullName>
    </submittedName>
</protein>
<comment type="caution">
    <text evidence="2">The sequence shown here is derived from an EMBL/GenBank/DDBJ whole genome shotgun (WGS) entry which is preliminary data.</text>
</comment>
<evidence type="ECO:0000259" key="1">
    <source>
        <dbReference type="PROSITE" id="PS51186"/>
    </source>
</evidence>
<evidence type="ECO:0000313" key="3">
    <source>
        <dbReference type="Proteomes" id="UP000316142"/>
    </source>
</evidence>
<dbReference type="InterPro" id="IPR016181">
    <property type="entry name" value="Acyl_CoA_acyltransferase"/>
</dbReference>
<dbReference type="PANTHER" id="PTHR43792:SF16">
    <property type="entry name" value="N-ACETYLTRANSFERASE DOMAIN-CONTAINING PROTEIN"/>
    <property type="match status" value="1"/>
</dbReference>
<reference evidence="2 3" key="1">
    <citation type="submission" date="2019-06" db="EMBL/GenBank/DDBJ databases">
        <title>Taxogenomics and systematics of the genus Pantoea.</title>
        <authorList>
            <person name="Tambong J.T."/>
        </authorList>
    </citation>
    <scope>NUCLEOTIDE SEQUENCE [LARGE SCALE GENOMIC DNA]</scope>
    <source>
        <strain evidence="2 3">LMG 2558</strain>
    </source>
</reference>
<dbReference type="PANTHER" id="PTHR43792">
    <property type="entry name" value="GNAT FAMILY, PUTATIVE (AFU_ORTHOLOGUE AFUA_3G00765)-RELATED-RELATED"/>
    <property type="match status" value="1"/>
</dbReference>
<dbReference type="Pfam" id="PF13302">
    <property type="entry name" value="Acetyltransf_3"/>
    <property type="match status" value="1"/>
</dbReference>